<dbReference type="Pfam" id="PF25789">
    <property type="entry name" value="TPR_NAA35"/>
    <property type="match status" value="1"/>
</dbReference>
<sequence length="1261" mass="140050">MSSFPNSRDGDDDYLDITALVRHVASECLSLSHPFTPLSRVPTTTAAVDDGDANHCCDDADAVIDGTLLGGLHVQGKSSLDVVHETTTMDSSGSDSPSATDDKNSQHIGRRIAPNKLPQLNLLEAMSALELGDKRMDCCEIPFPLVAETESCTASPAPGEKNVSSASNTQKQQTHAFDSSSLITYPPRIAPTCLSDGVPVCAVLPDNNKNNNNSSTGCGASLPANTLLVPTPPCPSLLPHWNNLRLSSTSLLPLLVLQLTALEAYIGTNNGGSNAAETLYCMLWLHDGVLMDMAERLGIHDTNATLHKYENEDKQREKFTNCDNNELKVARWVLFASALGIVRIAEAVRQVVVSADFYEEEDFGVALHGEKAMMVDHNTNNNPGDEGRTKKGGGSIMRFCPALQGSQYCEIIWETALSHLNSYRSSCTVAQVDEMNSSTIDALETIIRLQQSFYQAVHMLSNLSGNTVRAFANLAVTRSRETVNLLEKLRVNDAIKELSKIGLVGLNGQLKTRSDEPELNLLLSASFDPFVNRRYLGNAPVRKACFRSVFDITASLSYLAAELEWGVCDPILHGNSFGRITTMLENNSLRGCGGAVPLQAQEKESSTKGGLETESPVGMNVLSRSLVVLNLYFDDKLFGQYDFAFLVAQHMRQCAVPDQLIVSTDLLSLMVKPMYETLKALCLNRHRERGYTETILLPAFEILQYESAAVDEKFVIDNGLDKKTTPSYATNYVILNTLRLMERYLGLGIELSLYPNWWDLHTAFWYRDFLLSALINVKGVIEEDMVQRMENEGNETHAERLSQQQKKTNPKSKKGKQSKQQTTSVQEASEVNENKKAEDFEERLEYTTLLLRRDLCRGVVQNIAVLSQAKLLTNPPTSITMFTTHQQRFEKRYEAFRTIPHPPPLTYEDYVRGTDFSTVASDDLVASATNCFRSAKGSIDWLLGAIVVEGGDKPATALPEKRHDDDLYIPIRRQEILQLAKVCVHNLLCFHKLTSICGPHPPEKSKSVRLEFNAHKHVSASYGCIIHNTDSGVCTYKYLPKSSKPDEVARAETLWKADLPFCGRWIGNYYAPCVPSTPTDAWTAADANFSFGRLVGTSDDGQEVDIHSIRSKDAWIEQTVTNTIQSRIEMEMMQGSRHYHYYQNKDCQDAYARYTCWINFPRCSDDTGQSLPVCQSVCENLFRVCGFASDIWRCETGVVDGDEYDIRAFFPGQPFKKNDERTAVCTPSIKGAAATTRHGVGMWFLLLSASLIWLMLEFSEG</sequence>
<dbReference type="PANTHER" id="PTHR21373:SF0">
    <property type="entry name" value="N-ALPHA-ACETYLTRANSFERASE 35, NATC AUXILIARY SUBUNIT"/>
    <property type="match status" value="1"/>
</dbReference>
<organism evidence="3 4">
    <name type="scientific">Discostella pseudostelligera</name>
    <dbReference type="NCBI Taxonomy" id="259834"/>
    <lineage>
        <taxon>Eukaryota</taxon>
        <taxon>Sar</taxon>
        <taxon>Stramenopiles</taxon>
        <taxon>Ochrophyta</taxon>
        <taxon>Bacillariophyta</taxon>
        <taxon>Coscinodiscophyceae</taxon>
        <taxon>Thalassiosirophycidae</taxon>
        <taxon>Stephanodiscales</taxon>
        <taxon>Stephanodiscaceae</taxon>
        <taxon>Discostella</taxon>
    </lineage>
</organism>
<evidence type="ECO:0000259" key="2">
    <source>
        <dbReference type="Pfam" id="PF25789"/>
    </source>
</evidence>
<feature type="compositionally biased region" description="Basic residues" evidence="1">
    <location>
        <begin position="808"/>
        <end position="817"/>
    </location>
</feature>
<dbReference type="InterPro" id="IPR036790">
    <property type="entry name" value="Frizzled_dom_sf"/>
</dbReference>
<feature type="compositionally biased region" description="Polar residues" evidence="1">
    <location>
        <begin position="86"/>
        <end position="99"/>
    </location>
</feature>
<feature type="compositionally biased region" description="Polar residues" evidence="1">
    <location>
        <begin position="162"/>
        <end position="178"/>
    </location>
</feature>
<dbReference type="SUPFAM" id="SSF63501">
    <property type="entry name" value="Frizzled cysteine-rich domain"/>
    <property type="match status" value="1"/>
</dbReference>
<feature type="region of interest" description="Disordered" evidence="1">
    <location>
        <begin position="792"/>
        <end position="834"/>
    </location>
</feature>
<proteinExistence type="predicted"/>
<gene>
    <name evidence="3" type="ORF">ACHAWU_005713</name>
</gene>
<feature type="domain" description="NAA35-like TPR repeats" evidence="2">
    <location>
        <begin position="620"/>
        <end position="1017"/>
    </location>
</feature>
<name>A0ABD3MQN3_9STRA</name>
<feature type="region of interest" description="Disordered" evidence="1">
    <location>
        <begin position="152"/>
        <end position="178"/>
    </location>
</feature>
<evidence type="ECO:0000313" key="3">
    <source>
        <dbReference type="EMBL" id="KAL3766321.1"/>
    </source>
</evidence>
<dbReference type="Proteomes" id="UP001530293">
    <property type="component" value="Unassembled WGS sequence"/>
</dbReference>
<dbReference type="AlphaFoldDB" id="A0ABD3MQN3"/>
<dbReference type="GO" id="GO:0005737">
    <property type="term" value="C:cytoplasm"/>
    <property type="evidence" value="ECO:0007669"/>
    <property type="project" value="UniProtKB-SubCell"/>
</dbReference>
<dbReference type="PANTHER" id="PTHR21373">
    <property type="entry name" value="GLUCOSE REPRESSIBLE PROTEIN MAK10"/>
    <property type="match status" value="1"/>
</dbReference>
<comment type="caution">
    <text evidence="3">The sequence shown here is derived from an EMBL/GenBank/DDBJ whole genome shotgun (WGS) entry which is preliminary data.</text>
</comment>
<evidence type="ECO:0000256" key="1">
    <source>
        <dbReference type="SAM" id="MobiDB-lite"/>
    </source>
</evidence>
<dbReference type="Gene3D" id="1.10.2000.10">
    <property type="entry name" value="Frizzled cysteine-rich domain"/>
    <property type="match status" value="1"/>
</dbReference>
<dbReference type="EMBL" id="JALLBG020000087">
    <property type="protein sequence ID" value="KAL3766321.1"/>
    <property type="molecule type" value="Genomic_DNA"/>
</dbReference>
<feature type="region of interest" description="Disordered" evidence="1">
    <location>
        <begin position="86"/>
        <end position="107"/>
    </location>
</feature>
<reference evidence="3 4" key="1">
    <citation type="submission" date="2024-10" db="EMBL/GenBank/DDBJ databases">
        <title>Updated reference genomes for cyclostephanoid diatoms.</title>
        <authorList>
            <person name="Roberts W.R."/>
            <person name="Alverson A.J."/>
        </authorList>
    </citation>
    <scope>NUCLEOTIDE SEQUENCE [LARGE SCALE GENOMIC DNA]</scope>
    <source>
        <strain evidence="3 4">AJA232-27</strain>
    </source>
</reference>
<keyword evidence="4" id="KW-1185">Reference proteome</keyword>
<dbReference type="InterPro" id="IPR007244">
    <property type="entry name" value="Naa35_N"/>
</dbReference>
<accession>A0ABD3MQN3</accession>
<dbReference type="InterPro" id="IPR057982">
    <property type="entry name" value="TPR_NAA35"/>
</dbReference>
<evidence type="ECO:0000313" key="4">
    <source>
        <dbReference type="Proteomes" id="UP001530293"/>
    </source>
</evidence>
<protein>
    <recommendedName>
        <fullName evidence="2">NAA35-like TPR repeats domain-containing protein</fullName>
    </recommendedName>
</protein>